<organism evidence="5">
    <name type="scientific">freshwater metagenome</name>
    <dbReference type="NCBI Taxonomy" id="449393"/>
    <lineage>
        <taxon>unclassified sequences</taxon>
        <taxon>metagenomes</taxon>
        <taxon>ecological metagenomes</taxon>
    </lineage>
</organism>
<dbReference type="InterPro" id="IPR005474">
    <property type="entry name" value="Transketolase_N"/>
</dbReference>
<evidence type="ECO:0000256" key="1">
    <source>
        <dbReference type="ARBA" id="ARBA00001964"/>
    </source>
</evidence>
<evidence type="ECO:0000256" key="2">
    <source>
        <dbReference type="ARBA" id="ARBA00007131"/>
    </source>
</evidence>
<comment type="caution">
    <text evidence="5">The sequence shown here is derived from an EMBL/GenBank/DDBJ whole genome shotgun (WGS) entry which is preliminary data.</text>
</comment>
<protein>
    <recommendedName>
        <fullName evidence="4">Transketolase N-terminal domain-containing protein</fullName>
    </recommendedName>
</protein>
<feature type="domain" description="Transketolase N-terminal" evidence="4">
    <location>
        <begin position="95"/>
        <end position="268"/>
    </location>
</feature>
<gene>
    <name evidence="5" type="ORF">GM51_12375</name>
</gene>
<evidence type="ECO:0000313" key="5">
    <source>
        <dbReference type="EMBL" id="KGA16530.1"/>
    </source>
</evidence>
<dbReference type="AlphaFoldDB" id="A0A094PXL9"/>
<comment type="cofactor">
    <cofactor evidence="1">
        <name>thiamine diphosphate</name>
        <dbReference type="ChEBI" id="CHEBI:58937"/>
    </cofactor>
</comment>
<keyword evidence="3" id="KW-0786">Thiamine pyrophosphate</keyword>
<accession>A0A094PXL9</accession>
<reference evidence="5" key="1">
    <citation type="submission" date="2014-06" db="EMBL/GenBank/DDBJ databases">
        <title>Key roles for freshwater Actinobacteria revealed by deep metagenomic sequencing.</title>
        <authorList>
            <person name="Ghai R."/>
            <person name="Mizuno C.M."/>
            <person name="Picazo A."/>
            <person name="Camacho A."/>
            <person name="Rodriguez-Valera F."/>
        </authorList>
    </citation>
    <scope>NUCLEOTIDE SEQUENCE</scope>
</reference>
<sequence length="307" mass="33822">MSSVVNDHPAEVKEIERIAKGIRRRVLEHSIANNGGYMSQACSSAELLGSLYGAILNFAPVGQPIDPPAFIGVPEVGIHTYKTGQQFHGVPGDQYDRLISSPAHYALVIYAALIETGRLREDGLEHFNRDGSTVEMIGAEHSPGFETTTGSLAQALSQAGGIALARKLKKEKGNTWVFMSDGEFQEGQTYEALQAAKFHGLDKLRVIVDVNLNQCDGPMDTVMKIEPLADRIRAFGWDVTVLDGHDIPALLSAAREVTNKPHMLLCYTDPVRGLAIMEERKPTLHYLRFTGAEERAKYEKAYQEMVK</sequence>
<dbReference type="Gene3D" id="3.40.50.970">
    <property type="match status" value="1"/>
</dbReference>
<evidence type="ECO:0000256" key="3">
    <source>
        <dbReference type="ARBA" id="ARBA00023052"/>
    </source>
</evidence>
<name>A0A094PXL9_9ZZZZ</name>
<dbReference type="EMBL" id="JNSL01000082">
    <property type="protein sequence ID" value="KGA16530.1"/>
    <property type="molecule type" value="Genomic_DNA"/>
</dbReference>
<dbReference type="PANTHER" id="PTHR47514">
    <property type="entry name" value="TRANSKETOLASE N-TERMINAL SECTION-RELATED"/>
    <property type="match status" value="1"/>
</dbReference>
<evidence type="ECO:0000259" key="4">
    <source>
        <dbReference type="Pfam" id="PF00456"/>
    </source>
</evidence>
<dbReference type="SUPFAM" id="SSF52518">
    <property type="entry name" value="Thiamin diphosphate-binding fold (THDP-binding)"/>
    <property type="match status" value="1"/>
</dbReference>
<dbReference type="InterPro" id="IPR029061">
    <property type="entry name" value="THDP-binding"/>
</dbReference>
<proteinExistence type="inferred from homology"/>
<dbReference type="Pfam" id="PF00456">
    <property type="entry name" value="Transketolase_N"/>
    <property type="match status" value="1"/>
</dbReference>
<comment type="similarity">
    <text evidence="2">Belongs to the transketolase family.</text>
</comment>
<dbReference type="PANTHER" id="PTHR47514:SF1">
    <property type="entry name" value="TRANSKETOLASE N-TERMINAL SECTION-RELATED"/>
    <property type="match status" value="1"/>
</dbReference>